<keyword evidence="1" id="KW-1133">Transmembrane helix</keyword>
<evidence type="ECO:0008006" key="4">
    <source>
        <dbReference type="Google" id="ProtNLM"/>
    </source>
</evidence>
<reference evidence="2 3" key="2">
    <citation type="submission" date="2009-02" db="EMBL/GenBank/DDBJ databases">
        <title>Draft genome sequence of Blautia hydrogenotrophica DSM 10507 (Ruminococcus hydrogenotrophicus DSM 10507).</title>
        <authorList>
            <person name="Sudarsanam P."/>
            <person name="Ley R."/>
            <person name="Guruge J."/>
            <person name="Turnbaugh P.J."/>
            <person name="Mahowald M."/>
            <person name="Liep D."/>
            <person name="Gordon J."/>
        </authorList>
    </citation>
    <scope>NUCLEOTIDE SEQUENCE [LARGE SCALE GENOMIC DNA]</scope>
    <source>
        <strain evidence="3">DSM 10507 / JCM 14656 / S5a33</strain>
    </source>
</reference>
<dbReference type="EMBL" id="ACBZ01000085">
    <property type="protein sequence ID" value="EEG49359.1"/>
    <property type="molecule type" value="Genomic_DNA"/>
</dbReference>
<keyword evidence="1" id="KW-0472">Membrane</keyword>
<feature type="transmembrane region" description="Helical" evidence="1">
    <location>
        <begin position="125"/>
        <end position="144"/>
    </location>
</feature>
<evidence type="ECO:0000313" key="2">
    <source>
        <dbReference type="EMBL" id="EEG49359.1"/>
    </source>
</evidence>
<feature type="transmembrane region" description="Helical" evidence="1">
    <location>
        <begin position="63"/>
        <end position="83"/>
    </location>
</feature>
<gene>
    <name evidence="2" type="ORF">RUMHYD_01709</name>
</gene>
<feature type="transmembrane region" description="Helical" evidence="1">
    <location>
        <begin position="90"/>
        <end position="113"/>
    </location>
</feature>
<sequence length="200" mass="22251">MENRKISVWKFTPEFFLVLFLAAFGVGVVGANLFWEPYLQQGNVLGIYMLFQLSKEELSTKEYFFYILKYRGGWLFMCLLGSFSVWGLPLAILTVLILGLFLGGILALAVLQFGVSGMAGGAALFLPQGLCYLPATIFLMGELARKSASHLRFQGKVKKISQNPLLVVALCLGGYILGILLESYVNPIFLNFVLEKIKIF</sequence>
<protein>
    <recommendedName>
        <fullName evidence="4">Stage II sporulation protein M</fullName>
    </recommendedName>
</protein>
<evidence type="ECO:0000313" key="3">
    <source>
        <dbReference type="Proteomes" id="UP000003100"/>
    </source>
</evidence>
<accession>C0CLI7</accession>
<dbReference type="PATRIC" id="fig|476272.21.peg.2081"/>
<feature type="transmembrane region" description="Helical" evidence="1">
    <location>
        <begin position="15"/>
        <end position="35"/>
    </location>
</feature>
<keyword evidence="1" id="KW-0812">Transmembrane</keyword>
<feature type="transmembrane region" description="Helical" evidence="1">
    <location>
        <begin position="165"/>
        <end position="185"/>
    </location>
</feature>
<dbReference type="GeneID" id="86822090"/>
<dbReference type="Proteomes" id="UP000003100">
    <property type="component" value="Unassembled WGS sequence"/>
</dbReference>
<keyword evidence="3" id="KW-1185">Reference proteome</keyword>
<dbReference type="eggNOG" id="ENOG502ZK4M">
    <property type="taxonomic scope" value="Bacteria"/>
</dbReference>
<proteinExistence type="predicted"/>
<name>C0CLI7_BLAHS</name>
<reference evidence="2 3" key="1">
    <citation type="submission" date="2009-01" db="EMBL/GenBank/DDBJ databases">
        <authorList>
            <person name="Fulton L."/>
            <person name="Clifton S."/>
            <person name="Fulton B."/>
            <person name="Xu J."/>
            <person name="Minx P."/>
            <person name="Pepin K.H."/>
            <person name="Johnson M."/>
            <person name="Bhonagiri V."/>
            <person name="Nash W.E."/>
            <person name="Mardis E.R."/>
            <person name="Wilson R.K."/>
        </authorList>
    </citation>
    <scope>NUCLEOTIDE SEQUENCE [LARGE SCALE GENOMIC DNA]</scope>
    <source>
        <strain evidence="3">DSM 10507 / JCM 14656 / S5a33</strain>
    </source>
</reference>
<dbReference type="AlphaFoldDB" id="C0CLI7"/>
<organism evidence="2 3">
    <name type="scientific">Blautia hydrogenotrophica (strain DSM 10507 / JCM 14656 / S5a33)</name>
    <name type="common">Ruminococcus hydrogenotrophicus</name>
    <dbReference type="NCBI Taxonomy" id="476272"/>
    <lineage>
        <taxon>Bacteria</taxon>
        <taxon>Bacillati</taxon>
        <taxon>Bacillota</taxon>
        <taxon>Clostridia</taxon>
        <taxon>Lachnospirales</taxon>
        <taxon>Lachnospiraceae</taxon>
        <taxon>Blautia</taxon>
    </lineage>
</organism>
<dbReference type="RefSeq" id="WP_005948502.1">
    <property type="nucleotide sequence ID" value="NZ_CP136423.1"/>
</dbReference>
<comment type="caution">
    <text evidence="2">The sequence shown here is derived from an EMBL/GenBank/DDBJ whole genome shotgun (WGS) entry which is preliminary data.</text>
</comment>
<dbReference type="HOGENOM" id="CLU_106656_0_0_9"/>
<evidence type="ECO:0000256" key="1">
    <source>
        <dbReference type="SAM" id="Phobius"/>
    </source>
</evidence>